<feature type="transmembrane region" description="Helical" evidence="9">
    <location>
        <begin position="375"/>
        <end position="394"/>
    </location>
</feature>
<keyword evidence="5 9" id="KW-0812">Transmembrane</keyword>
<feature type="transmembrane region" description="Helical" evidence="9">
    <location>
        <begin position="433"/>
        <end position="450"/>
    </location>
</feature>
<evidence type="ECO:0000256" key="5">
    <source>
        <dbReference type="ARBA" id="ARBA00022692"/>
    </source>
</evidence>
<feature type="transmembrane region" description="Helical" evidence="9">
    <location>
        <begin position="196"/>
        <end position="220"/>
    </location>
</feature>
<dbReference type="InterPro" id="IPR011849">
    <property type="entry name" value="Na/pantothenate_symporter"/>
</dbReference>
<evidence type="ECO:0000256" key="9">
    <source>
        <dbReference type="SAM" id="Phobius"/>
    </source>
</evidence>
<keyword evidence="4" id="KW-1003">Cell membrane</keyword>
<evidence type="ECO:0000256" key="8">
    <source>
        <dbReference type="RuleBase" id="RU362091"/>
    </source>
</evidence>
<feature type="transmembrane region" description="Helical" evidence="9">
    <location>
        <begin position="240"/>
        <end position="259"/>
    </location>
</feature>
<feature type="transmembrane region" description="Helical" evidence="9">
    <location>
        <begin position="280"/>
        <end position="304"/>
    </location>
</feature>
<name>A0A1B2I5V5_9BACT</name>
<dbReference type="AlphaFoldDB" id="A0A1B2I5V5"/>
<feature type="transmembrane region" description="Helical" evidence="9">
    <location>
        <begin position="128"/>
        <end position="150"/>
    </location>
</feature>
<accession>A0A1B2I5V5</accession>
<keyword evidence="6 9" id="KW-1133">Transmembrane helix</keyword>
<dbReference type="PROSITE" id="PS00456">
    <property type="entry name" value="NA_SOLUT_SYMP_1"/>
    <property type="match status" value="1"/>
</dbReference>
<evidence type="ECO:0000256" key="2">
    <source>
        <dbReference type="ARBA" id="ARBA00006434"/>
    </source>
</evidence>
<feature type="transmembrane region" description="Helical" evidence="9">
    <location>
        <begin position="324"/>
        <end position="354"/>
    </location>
</feature>
<dbReference type="GO" id="GO:0015081">
    <property type="term" value="F:sodium ion transmembrane transporter activity"/>
    <property type="evidence" value="ECO:0007669"/>
    <property type="project" value="InterPro"/>
</dbReference>
<evidence type="ECO:0000256" key="4">
    <source>
        <dbReference type="ARBA" id="ARBA00022475"/>
    </source>
</evidence>
<dbReference type="KEGG" id="cpor:BED41_09960"/>
<organism evidence="10 11">
    <name type="scientific">Cloacibacillus porcorum</name>
    <dbReference type="NCBI Taxonomy" id="1197717"/>
    <lineage>
        <taxon>Bacteria</taxon>
        <taxon>Thermotogati</taxon>
        <taxon>Synergistota</taxon>
        <taxon>Synergistia</taxon>
        <taxon>Synergistales</taxon>
        <taxon>Synergistaceae</taxon>
        <taxon>Cloacibacillus</taxon>
    </lineage>
</organism>
<dbReference type="STRING" id="1197717.BED41_09960"/>
<evidence type="ECO:0000256" key="7">
    <source>
        <dbReference type="ARBA" id="ARBA00023136"/>
    </source>
</evidence>
<dbReference type="PANTHER" id="PTHR48086">
    <property type="entry name" value="SODIUM/PROLINE SYMPORTER-RELATED"/>
    <property type="match status" value="1"/>
</dbReference>
<dbReference type="GO" id="GO:0005886">
    <property type="term" value="C:plasma membrane"/>
    <property type="evidence" value="ECO:0007669"/>
    <property type="project" value="TreeGrafter"/>
</dbReference>
<comment type="similarity">
    <text evidence="2 8">Belongs to the sodium:solute symporter (SSF) (TC 2.A.21) family.</text>
</comment>
<dbReference type="NCBIfam" id="TIGR02119">
    <property type="entry name" value="panF"/>
    <property type="match status" value="1"/>
</dbReference>
<dbReference type="CDD" id="cd10327">
    <property type="entry name" value="SLC5sbd_PanF"/>
    <property type="match status" value="1"/>
</dbReference>
<dbReference type="OrthoDB" id="9810181at2"/>
<dbReference type="PANTHER" id="PTHR48086:SF4">
    <property type="entry name" value="SODIUM_PANTOTHENATE SYMPORTER"/>
    <property type="match status" value="1"/>
</dbReference>
<dbReference type="InterPro" id="IPR038377">
    <property type="entry name" value="Na/Glc_symporter_sf"/>
</dbReference>
<keyword evidence="7 9" id="KW-0472">Membrane</keyword>
<dbReference type="EMBL" id="CP016757">
    <property type="protein sequence ID" value="ANZ45361.1"/>
    <property type="molecule type" value="Genomic_DNA"/>
</dbReference>
<evidence type="ECO:0000256" key="3">
    <source>
        <dbReference type="ARBA" id="ARBA00022448"/>
    </source>
</evidence>
<dbReference type="GO" id="GO:0015233">
    <property type="term" value="F:pantothenate transmembrane transporter activity"/>
    <property type="evidence" value="ECO:0007669"/>
    <property type="project" value="InterPro"/>
</dbReference>
<dbReference type="NCBIfam" id="TIGR00813">
    <property type="entry name" value="sss"/>
    <property type="match status" value="1"/>
</dbReference>
<dbReference type="InterPro" id="IPR001734">
    <property type="entry name" value="Na/solute_symporter"/>
</dbReference>
<evidence type="ECO:0000256" key="1">
    <source>
        <dbReference type="ARBA" id="ARBA00004141"/>
    </source>
</evidence>
<dbReference type="GeneID" id="83058172"/>
<protein>
    <submittedName>
        <fullName evidence="10">Sodium/panthothenate symporter</fullName>
    </submittedName>
</protein>
<keyword evidence="3" id="KW-0813">Transport</keyword>
<dbReference type="Pfam" id="PF00474">
    <property type="entry name" value="SSF"/>
    <property type="match status" value="1"/>
</dbReference>
<dbReference type="RefSeq" id="WP_066745504.1">
    <property type="nucleotide sequence ID" value="NZ_CP016757.1"/>
</dbReference>
<proteinExistence type="inferred from homology"/>
<dbReference type="GO" id="GO:0036376">
    <property type="term" value="P:sodium ion export across plasma membrane"/>
    <property type="evidence" value="ECO:0007669"/>
    <property type="project" value="InterPro"/>
</dbReference>
<gene>
    <name evidence="10" type="ORF">BED41_09960</name>
</gene>
<dbReference type="Gene3D" id="1.20.1730.10">
    <property type="entry name" value="Sodium/glucose cotransporter"/>
    <property type="match status" value="1"/>
</dbReference>
<evidence type="ECO:0000256" key="6">
    <source>
        <dbReference type="ARBA" id="ARBA00022989"/>
    </source>
</evidence>
<feature type="transmembrane region" description="Helical" evidence="9">
    <location>
        <begin position="74"/>
        <end position="100"/>
    </location>
</feature>
<dbReference type="Proteomes" id="UP000093044">
    <property type="component" value="Chromosome"/>
</dbReference>
<feature type="transmembrane region" description="Helical" evidence="9">
    <location>
        <begin position="44"/>
        <end position="62"/>
    </location>
</feature>
<feature type="transmembrane region" description="Helical" evidence="9">
    <location>
        <begin position="6"/>
        <end position="24"/>
    </location>
</feature>
<dbReference type="InterPro" id="IPR050277">
    <property type="entry name" value="Sodium:Solute_Symporter"/>
</dbReference>
<keyword evidence="11" id="KW-1185">Reference proteome</keyword>
<comment type="subcellular location">
    <subcellularLocation>
        <location evidence="1">Membrane</location>
        <topology evidence="1">Multi-pass membrane protein</topology>
    </subcellularLocation>
</comment>
<reference evidence="10" key="1">
    <citation type="submission" date="2016-08" db="EMBL/GenBank/DDBJ databases">
        <title>Complete genome of Cloacibacillus porcorum.</title>
        <authorList>
            <person name="Looft T."/>
            <person name="Bayles D.O."/>
            <person name="Alt D.P."/>
        </authorList>
    </citation>
    <scope>NUCLEOTIDE SEQUENCE [LARGE SCALE GENOMIC DNA]</scope>
    <source>
        <strain evidence="10">CL-84</strain>
    </source>
</reference>
<evidence type="ECO:0000313" key="10">
    <source>
        <dbReference type="EMBL" id="ANZ45361.1"/>
    </source>
</evidence>
<feature type="transmembrane region" description="Helical" evidence="9">
    <location>
        <begin position="162"/>
        <end position="184"/>
    </location>
</feature>
<dbReference type="InterPro" id="IPR018212">
    <property type="entry name" value="Na/solute_symporter_CS"/>
</dbReference>
<feature type="transmembrane region" description="Helical" evidence="9">
    <location>
        <begin position="456"/>
        <end position="478"/>
    </location>
</feature>
<sequence>MIDHMGMIVPLILYFILIMGIALWGSRAAGKRSDTKGFMEEYFIGSRSMGGFVLAMAIITTYTSASSFVGGPGVAYNVGLGWILLSMIQVPTAFLTLGVLGKRFALIARRTNAVTITDFIRARYGSDLVVILASLSLLVFFMASMLAQFIGGARLFESVTGYSYQTGLLIFGLTVVIYTTVGGFRAVVLTDTIQGVMMLFASLAILYAVITAGGGVESIMQTLYSIDPQLLTPTGGGNAIPKPFILSFWVLVGIGILGLPQTTQKCLGYKDSRSMHNAMIIGTFVVGFTMLAMHLVGAMGRAVIPDITVGDLAVPTLTVRLMSPFWAGIFIAGPLAAIMSTVDSMLIMCSAAIVKDLYFHYIVKNDESRLSPKKVRGMSLVVTAVVGVLVFFAAMKPPSLLVWINLFAFGGLEAVFFCPTLFGLYWKRANSTGAILSMICGAAAFFWFNITKTSIAGTTAIVPTLVIAITAFVAGSLLGRPESEEKLKVFEI</sequence>
<feature type="transmembrane region" description="Helical" evidence="9">
    <location>
        <begin position="400"/>
        <end position="426"/>
    </location>
</feature>
<dbReference type="PROSITE" id="PS50283">
    <property type="entry name" value="NA_SOLUT_SYMP_3"/>
    <property type="match status" value="1"/>
</dbReference>
<evidence type="ECO:0000313" key="11">
    <source>
        <dbReference type="Proteomes" id="UP000093044"/>
    </source>
</evidence>